<keyword evidence="2" id="KW-0812">Transmembrane</keyword>
<comment type="caution">
    <text evidence="3">The sequence shown here is derived from an EMBL/GenBank/DDBJ whole genome shotgun (WGS) entry which is preliminary data.</text>
</comment>
<organism evidence="3 4">
    <name type="scientific">Hyphococcus luteus</name>
    <dbReference type="NCBI Taxonomy" id="2058213"/>
    <lineage>
        <taxon>Bacteria</taxon>
        <taxon>Pseudomonadati</taxon>
        <taxon>Pseudomonadota</taxon>
        <taxon>Alphaproteobacteria</taxon>
        <taxon>Parvularculales</taxon>
        <taxon>Parvularculaceae</taxon>
        <taxon>Hyphococcus</taxon>
    </lineage>
</organism>
<dbReference type="RefSeq" id="WP_104828189.1">
    <property type="nucleotide sequence ID" value="NZ_PJCH01000001.1"/>
</dbReference>
<keyword evidence="4" id="KW-1185">Reference proteome</keyword>
<feature type="transmembrane region" description="Helical" evidence="2">
    <location>
        <begin position="5"/>
        <end position="21"/>
    </location>
</feature>
<name>A0A2S7KAH1_9PROT</name>
<dbReference type="EMBL" id="PJCH01000001">
    <property type="protein sequence ID" value="PQA89487.1"/>
    <property type="molecule type" value="Genomic_DNA"/>
</dbReference>
<proteinExistence type="predicted"/>
<sequence length="74" mass="8481">MIGWGIVLLGGMILVVGSYFFPDVWTVKIAGWSLFCIGISIAARKMHRGLKDKRRQADQYWKHHPGREQTSYDS</sequence>
<keyword evidence="2" id="KW-0472">Membrane</keyword>
<evidence type="ECO:0000313" key="3">
    <source>
        <dbReference type="EMBL" id="PQA89487.1"/>
    </source>
</evidence>
<keyword evidence="2" id="KW-1133">Transmembrane helix</keyword>
<reference evidence="3 4" key="1">
    <citation type="submission" date="2017-12" db="EMBL/GenBank/DDBJ databases">
        <authorList>
            <person name="Hurst M.R.H."/>
        </authorList>
    </citation>
    <scope>NUCLEOTIDE SEQUENCE [LARGE SCALE GENOMIC DNA]</scope>
    <source>
        <strain evidence="3 4">SY-3-19</strain>
    </source>
</reference>
<dbReference type="Proteomes" id="UP000239504">
    <property type="component" value="Unassembled WGS sequence"/>
</dbReference>
<feature type="transmembrane region" description="Helical" evidence="2">
    <location>
        <begin position="27"/>
        <end position="46"/>
    </location>
</feature>
<protein>
    <submittedName>
        <fullName evidence="3">Uncharacterized protein</fullName>
    </submittedName>
</protein>
<dbReference type="AlphaFoldDB" id="A0A2S7KAH1"/>
<evidence type="ECO:0000256" key="2">
    <source>
        <dbReference type="SAM" id="Phobius"/>
    </source>
</evidence>
<accession>A0A2S7KAH1</accession>
<gene>
    <name evidence="3" type="ORF">CW354_01020</name>
</gene>
<evidence type="ECO:0000256" key="1">
    <source>
        <dbReference type="SAM" id="MobiDB-lite"/>
    </source>
</evidence>
<feature type="region of interest" description="Disordered" evidence="1">
    <location>
        <begin position="55"/>
        <end position="74"/>
    </location>
</feature>
<evidence type="ECO:0000313" key="4">
    <source>
        <dbReference type="Proteomes" id="UP000239504"/>
    </source>
</evidence>